<evidence type="ECO:0000313" key="4">
    <source>
        <dbReference type="Proteomes" id="UP000766595"/>
    </source>
</evidence>
<organism evidence="3 4">
    <name type="scientific">Prosthecodimorpha staleyi</name>
    <dbReference type="NCBI Taxonomy" id="2840188"/>
    <lineage>
        <taxon>Bacteria</taxon>
        <taxon>Pseudomonadati</taxon>
        <taxon>Pseudomonadota</taxon>
        <taxon>Alphaproteobacteria</taxon>
        <taxon>Hyphomicrobiales</taxon>
        <taxon>Ancalomicrobiaceae</taxon>
        <taxon>Prosthecodimorpha</taxon>
    </lineage>
</organism>
<feature type="chain" id="PRO_5036678718" evidence="1">
    <location>
        <begin position="25"/>
        <end position="329"/>
    </location>
</feature>
<dbReference type="AlphaFoldDB" id="A0A947D4B4"/>
<accession>A0A947D4B4</accession>
<evidence type="ECO:0000259" key="2">
    <source>
        <dbReference type="Pfam" id="PF14415"/>
    </source>
</evidence>
<evidence type="ECO:0000313" key="3">
    <source>
        <dbReference type="EMBL" id="MBT9289974.1"/>
    </source>
</evidence>
<reference evidence="3 4" key="1">
    <citation type="submission" date="2021-06" db="EMBL/GenBank/DDBJ databases">
        <authorList>
            <person name="Grouzdev D.S."/>
            <person name="Koziaeva V."/>
        </authorList>
    </citation>
    <scope>NUCLEOTIDE SEQUENCE [LARGE SCALE GENOMIC DNA]</scope>
    <source>
        <strain evidence="3 4">22</strain>
    </source>
</reference>
<dbReference type="Proteomes" id="UP000766595">
    <property type="component" value="Unassembled WGS sequence"/>
</dbReference>
<dbReference type="RefSeq" id="WP_261968600.1">
    <property type="nucleotide sequence ID" value="NZ_JAHHZF010000005.1"/>
</dbReference>
<protein>
    <submittedName>
        <fullName evidence="3">DUF4424 domain-containing protein</fullName>
    </submittedName>
</protein>
<dbReference type="InterPro" id="IPR025538">
    <property type="entry name" value="DUF4424"/>
</dbReference>
<keyword evidence="1" id="KW-0732">Signal</keyword>
<evidence type="ECO:0000256" key="1">
    <source>
        <dbReference type="SAM" id="SignalP"/>
    </source>
</evidence>
<feature type="domain" description="DUF4424" evidence="2">
    <location>
        <begin position="24"/>
        <end position="321"/>
    </location>
</feature>
<proteinExistence type="predicted"/>
<dbReference type="Pfam" id="PF14415">
    <property type="entry name" value="DUF4424"/>
    <property type="match status" value="1"/>
</dbReference>
<gene>
    <name evidence="3" type="ORF">KL771_10930</name>
</gene>
<dbReference type="Gene3D" id="2.60.40.3680">
    <property type="match status" value="1"/>
</dbReference>
<name>A0A947D4B4_9HYPH</name>
<sequence length="329" mass="35737">MFAWGFRIGCLAGLLGMAGGPAAANDSQAAFGLGGLTLVRSADIRMDIEVLSISEERITVDYVFTNASSRDVDTLVAFPLPDVDNGIEVFTPDYVNELDFRTVIDGQPAALELVQIARFGGRDITARLLSLGVPPMPVGTFDAAINALDPATRQAMIAEGLIEEYGSDGKQPLWAAHWTTATSVTRRQVFPAGRSVSVSHSYKPFTGGSVGGRLDPGNRKTREFAEARTKYCIDDAFIQGFDRKRAAAAKTGSYHGETWISYVLTSGANWKGPIGQFRMIVDKGHPDALVSYCATGVRKTGPTRFEVAYQNFVPRQDVHILIVKFHQDQ</sequence>
<dbReference type="EMBL" id="JAHHZF010000005">
    <property type="protein sequence ID" value="MBT9289974.1"/>
    <property type="molecule type" value="Genomic_DNA"/>
</dbReference>
<keyword evidence="4" id="KW-1185">Reference proteome</keyword>
<comment type="caution">
    <text evidence="3">The sequence shown here is derived from an EMBL/GenBank/DDBJ whole genome shotgun (WGS) entry which is preliminary data.</text>
</comment>
<feature type="signal peptide" evidence="1">
    <location>
        <begin position="1"/>
        <end position="24"/>
    </location>
</feature>